<evidence type="ECO:0000313" key="2">
    <source>
        <dbReference type="EMBL" id="ARX85695.1"/>
    </source>
</evidence>
<dbReference type="EMBL" id="CP021748">
    <property type="protein sequence ID" value="ARX85695.1"/>
    <property type="molecule type" value="Genomic_DNA"/>
</dbReference>
<feature type="transmembrane region" description="Helical" evidence="1">
    <location>
        <begin position="341"/>
        <end position="361"/>
    </location>
</feature>
<keyword evidence="1" id="KW-1133">Transmembrane helix</keyword>
<accession>A0A1Z1WGX1</accession>
<feature type="transmembrane region" description="Helical" evidence="1">
    <location>
        <begin position="192"/>
        <end position="209"/>
    </location>
</feature>
<dbReference type="RefSeq" id="WP_203348112.1">
    <property type="nucleotide sequence ID" value="NZ_CP021748.1"/>
</dbReference>
<feature type="transmembrane region" description="Helical" evidence="1">
    <location>
        <begin position="95"/>
        <end position="113"/>
    </location>
</feature>
<feature type="transmembrane region" description="Helical" evidence="1">
    <location>
        <begin position="26"/>
        <end position="44"/>
    </location>
</feature>
<protein>
    <recommendedName>
        <fullName evidence="4">Integral membrane protein</fullName>
    </recommendedName>
</protein>
<evidence type="ECO:0000313" key="3">
    <source>
        <dbReference type="Proteomes" id="UP000195880"/>
    </source>
</evidence>
<keyword evidence="1" id="KW-0812">Transmembrane</keyword>
<keyword evidence="3" id="KW-1185">Reference proteome</keyword>
<evidence type="ECO:0008006" key="4">
    <source>
        <dbReference type="Google" id="ProtNLM"/>
    </source>
</evidence>
<evidence type="ECO:0000256" key="1">
    <source>
        <dbReference type="SAM" id="Phobius"/>
    </source>
</evidence>
<feature type="transmembrane region" description="Helical" evidence="1">
    <location>
        <begin position="315"/>
        <end position="335"/>
    </location>
</feature>
<gene>
    <name evidence="2" type="ORF">SMD44_05159</name>
</gene>
<feature type="transmembrane region" description="Helical" evidence="1">
    <location>
        <begin position="125"/>
        <end position="144"/>
    </location>
</feature>
<dbReference type="eggNOG" id="ENOG5033PE4">
    <property type="taxonomic scope" value="Bacteria"/>
</dbReference>
<proteinExistence type="predicted"/>
<reference evidence="2 3" key="1">
    <citation type="submission" date="2017-05" db="EMBL/GenBank/DDBJ databases">
        <title>Streptomyces alboflavus Genome sequencing and assembly.</title>
        <authorList>
            <person name="Wang Y."/>
            <person name="Du B."/>
            <person name="Ding Y."/>
            <person name="Liu H."/>
            <person name="Hou Q."/>
            <person name="Liu K."/>
            <person name="Wang C."/>
            <person name="Yao L."/>
        </authorList>
    </citation>
    <scope>NUCLEOTIDE SEQUENCE [LARGE SCALE GENOMIC DNA]</scope>
    <source>
        <strain evidence="2 3">MDJK44</strain>
    </source>
</reference>
<dbReference type="KEGG" id="salf:SMD44_05159"/>
<dbReference type="Proteomes" id="UP000195880">
    <property type="component" value="Chromosome"/>
</dbReference>
<feature type="transmembrane region" description="Helical" evidence="1">
    <location>
        <begin position="286"/>
        <end position="303"/>
    </location>
</feature>
<keyword evidence="1" id="KW-0472">Membrane</keyword>
<organism evidence="2 3">
    <name type="scientific">Streptomyces alboflavus</name>
    <dbReference type="NCBI Taxonomy" id="67267"/>
    <lineage>
        <taxon>Bacteria</taxon>
        <taxon>Bacillati</taxon>
        <taxon>Actinomycetota</taxon>
        <taxon>Actinomycetes</taxon>
        <taxon>Kitasatosporales</taxon>
        <taxon>Streptomycetaceae</taxon>
        <taxon>Streptomyces</taxon>
    </lineage>
</organism>
<sequence length="491" mass="52794">MAVVEKWKSQSSRPERRDRERPAHRLLVAVCALFALASLALVPLDLRLGWDELVYASRFGPYAPDQAPGVPFSAPRTRGVPVLLAPVASWSDSVVLLRMWLTALATAALYLGFRPWLRSMPRRPYAAGIAAALYGTLWTAVFYADAAMPNHYTAMGTAAAVGLFLRRRPGPRACAGIAAGVLVATLMRPNDGVSVAVPLLAAAVLVPLWRSRARALAVLGGLGAGLLPWAIEAYVRFGGVRERLSDASEVQGGLRFTDSLLHQFTAIDGPLLCRPCEGDGVRVPALTWWVLLAVLVPLGLWSARRFRQTATAAQLALVVGLCAALPYVLVVPYTAPRFLLPTHALLAVPAALGVLAAVRWARAARRPALAGGVLAGLLAGHLAMQGSLVSANARIQSEAREDWARVAAVVHERGVRPPCLLGGNTSVIPLAYVAGCEPAPRAHERRPGDRRRPDVLVLRQHAAPPWARDWQRVAVPDTYARGWRVLVPPDL</sequence>
<name>A0A1Z1WGX1_9ACTN</name>
<feature type="transmembrane region" description="Helical" evidence="1">
    <location>
        <begin position="216"/>
        <end position="235"/>
    </location>
</feature>
<dbReference type="STRING" id="67267.GCA_000716675_02112"/>
<dbReference type="AlphaFoldDB" id="A0A1Z1WGX1"/>
<feature type="transmembrane region" description="Helical" evidence="1">
    <location>
        <begin position="368"/>
        <end position="388"/>
    </location>
</feature>